<name>A0A8H6SDA9_9AGAR</name>
<dbReference type="PANTHER" id="PTHR31912:SF34">
    <property type="entry name" value="NOTOCHORD-RELATED PROTEIN"/>
    <property type="match status" value="1"/>
</dbReference>
<dbReference type="AlphaFoldDB" id="A0A8H6SDA9"/>
<reference evidence="2" key="1">
    <citation type="submission" date="2020-05" db="EMBL/GenBank/DDBJ databases">
        <title>Mycena genomes resolve the evolution of fungal bioluminescence.</title>
        <authorList>
            <person name="Tsai I.J."/>
        </authorList>
    </citation>
    <scope>NUCLEOTIDE SEQUENCE</scope>
    <source>
        <strain evidence="2">171206Taipei</strain>
    </source>
</reference>
<accession>A0A8H6SDA9</accession>
<gene>
    <name evidence="2" type="ORF">MIND_00915600</name>
</gene>
<protein>
    <submittedName>
        <fullName evidence="2">Uncharacterized protein</fullName>
    </submittedName>
</protein>
<comment type="caution">
    <text evidence="2">The sequence shown here is derived from an EMBL/GenBank/DDBJ whole genome shotgun (WGS) entry which is preliminary data.</text>
</comment>
<dbReference type="RefSeq" id="XP_037217202.1">
    <property type="nucleotide sequence ID" value="XM_037365790.1"/>
</dbReference>
<evidence type="ECO:0000313" key="3">
    <source>
        <dbReference type="Proteomes" id="UP000636479"/>
    </source>
</evidence>
<proteinExistence type="predicted"/>
<dbReference type="Proteomes" id="UP000636479">
    <property type="component" value="Unassembled WGS sequence"/>
</dbReference>
<sequence length="1135" mass="127857">MIPPTLPADAHHWHSMESFQYIARRRAEEEVAAIALKDSEAQTTETYKEELDHDELEEEDPIDDSAITTEDICSKSTYFPYPSETAVLLDTLDNLARCRFTGVQLALILHLLKRTGARDVPKTLKALRKIQKEVHENFEDKPIKVTSAQGNIFYMNDIQKSIARDFSNPLIAPHLHLYPEEVIGGPVTERWQAQRALDYFPNELTPMFSNGHRRWWINEVAQLRDGRFIIPQTWIVRSGHLTCDAYSVQRTADLHWDCDGRELQVNAEELEADFEDLRQRFGSDFIWTERSSPFVSSFTMPNPKRQLSGERDFYVLGLTIWIDDVSGNRSKQYNKFMVMVAQNTALPGKLLKQEFHVHFMGASQHVTTAELSAALRDTLQSTEENPIICFNAHTKREAAVTLRVSDKDADNPQQSEEASHIGCNGNCPCRKCKWGGSKKEKELEAQYHACHEPGVARTAAEIRLELTKQLEMATMGSSAAIEARQKETGTKDKLAQFWIEKVLAQVTSMKTANPSRSQKSIAAEAQQWLDQQPGDKMNPLLDITGLDPARDTPVEILHTVLLGVVKYIWHHLHTKQWSDTDRHLLAIRLQSTDTSGLSIPPIQAAYMMQYRNNLIGKHFKTLMQILTFHVYGLCTPEQQQLVKAAADLGARVWVSTIDDMELYISELKLAIANVLDAWDAVDPLRILVKIKLHLLAHLPDDVRRFGPAVRFSTETQEGYNAVFRMCSINGNKQAPSRDIAAKFAAMDGVKHLLCGGFWESATSRNNNTLTKVWLEPGHGVRNIILQDPVFQRHLGWVTTESASPGSVRLVAEDRNPSITWPHTQASKYISIKSPKPPADSLWKFGLHVTAKSGDKIKVRGWVFAKDVDDAVVFGRVSEIVSSQSTCFVTLERFNCTEKRHPDLNWPVVRRPTGEEIICGVSSFVVVTGAQLEFTCSVQHDCRRGSCRPSVTGKQRQERQETTHDIQLIKHDDDDHFILDMGAIHNFEKLTRVLPLHMYKLSPLQINRKEFHKVASLKAQSSRLAARKRTADRRAQTASAKKKLAKELAVEAADAESKATRARAIAAGLLAPDDGEESELSEFDSDVDSVADGANLNLDAEEDGDEDEDYIAKVYSNKRVRNEQGGRDGGGKTRRT</sequence>
<organism evidence="2 3">
    <name type="scientific">Mycena indigotica</name>
    <dbReference type="NCBI Taxonomy" id="2126181"/>
    <lineage>
        <taxon>Eukaryota</taxon>
        <taxon>Fungi</taxon>
        <taxon>Dikarya</taxon>
        <taxon>Basidiomycota</taxon>
        <taxon>Agaricomycotina</taxon>
        <taxon>Agaricomycetes</taxon>
        <taxon>Agaricomycetidae</taxon>
        <taxon>Agaricales</taxon>
        <taxon>Marasmiineae</taxon>
        <taxon>Mycenaceae</taxon>
        <taxon>Mycena</taxon>
    </lineage>
</organism>
<evidence type="ECO:0000256" key="1">
    <source>
        <dbReference type="SAM" id="MobiDB-lite"/>
    </source>
</evidence>
<feature type="compositionally biased region" description="Acidic residues" evidence="1">
    <location>
        <begin position="1098"/>
        <end position="1108"/>
    </location>
</feature>
<feature type="region of interest" description="Disordered" evidence="1">
    <location>
        <begin position="1096"/>
        <end position="1135"/>
    </location>
</feature>
<feature type="compositionally biased region" description="Basic and acidic residues" evidence="1">
    <location>
        <begin position="1119"/>
        <end position="1135"/>
    </location>
</feature>
<evidence type="ECO:0000313" key="2">
    <source>
        <dbReference type="EMBL" id="KAF7296843.1"/>
    </source>
</evidence>
<dbReference type="GeneID" id="59348306"/>
<dbReference type="PANTHER" id="PTHR31912">
    <property type="entry name" value="IP13529P"/>
    <property type="match status" value="1"/>
</dbReference>
<dbReference type="OrthoDB" id="2506088at2759"/>
<keyword evidence="3" id="KW-1185">Reference proteome</keyword>
<dbReference type="EMBL" id="JACAZF010000008">
    <property type="protein sequence ID" value="KAF7296843.1"/>
    <property type="molecule type" value="Genomic_DNA"/>
</dbReference>